<accession>A0A7Z0QAW8</accession>
<proteinExistence type="predicted"/>
<reference evidence="5 6" key="4">
    <citation type="journal article" date="2022" name="Int. J. Syst. Evol. Microbiol.">
        <title>Strains of Bradyrhizobium barranii sp. nov. associated with legumes native to Canada are symbionts of soybeans and belong to different subspecies (subsp. barranii subsp. nov. and subsp. apii subsp. nov.) and symbiovars (sv. glycinearum and sv. septentrionale).</title>
        <authorList>
            <person name="Bromfield E.S.P."/>
            <person name="Cloutier S."/>
            <person name="Wasai-Hara S."/>
            <person name="Minamisawa K."/>
        </authorList>
    </citation>
    <scope>NUCLEOTIDE SEQUENCE [LARGE SCALE GENOMIC DNA]</scope>
    <source>
        <strain evidence="3 6">144S4</strain>
        <strain evidence="5">323S2</strain>
    </source>
</reference>
<dbReference type="KEGG" id="bban:J4G43_002390"/>
<evidence type="ECO:0000313" key="6">
    <source>
        <dbReference type="Proteomes" id="UP000664702"/>
    </source>
</evidence>
<evidence type="ECO:0000313" key="2">
    <source>
        <dbReference type="EMBL" id="NYY90105.1"/>
    </source>
</evidence>
<dbReference type="Proteomes" id="UP000664702">
    <property type="component" value="Chromosome"/>
</dbReference>
<evidence type="ECO:0000313" key="3">
    <source>
        <dbReference type="EMBL" id="UEM13223.1"/>
    </source>
</evidence>
<sequence>MADDAARSNAARKKLYAVQGFRREAAQRLNLDPKMVKDAIDALVVAGIVPCTLAANAEALAMDGVWMLLGIGSRVRPDAIALQSARFASMTLQIDADHPRSAKGGSRSATFENELTALFREIWSPAHEAAFPPVLGVGLHWSDGQGTLLFGTIDRWERGKPRHRKIFASEPLRLPQAPGGEWDFVHIDESFRLPAVGGIAFSPLPLIGFIELLAEGAEGTAASVR</sequence>
<evidence type="ECO:0000313" key="1">
    <source>
        <dbReference type="EMBL" id="MBO1860292.1"/>
    </source>
</evidence>
<organism evidence="2">
    <name type="scientific">Bradyrhizobium barranii subsp. barranii</name>
    <dbReference type="NCBI Taxonomy" id="2823807"/>
    <lineage>
        <taxon>Bacteria</taxon>
        <taxon>Pseudomonadati</taxon>
        <taxon>Pseudomonadota</taxon>
        <taxon>Alphaproteobacteria</taxon>
        <taxon>Hyphomicrobiales</taxon>
        <taxon>Nitrobacteraceae</taxon>
        <taxon>Bradyrhizobium</taxon>
        <taxon>Bradyrhizobium barranii</taxon>
    </lineage>
</organism>
<name>A0A7Z0QAW8_9BRAD</name>
<protein>
    <submittedName>
        <fullName evidence="2">Uncharacterized protein</fullName>
    </submittedName>
</protein>
<reference evidence="4 5" key="1">
    <citation type="journal article" date="2017" name="Syst. Appl. Microbiol.">
        <title>Soybeans inoculated with root zone soils of Canadian native legumes harbour diverse and novel Bradyrhizobium spp. that possess agricultural potential.</title>
        <authorList>
            <person name="Bromfield E.S.P."/>
            <person name="Cloutier S."/>
            <person name="Tambong J.T."/>
            <person name="Tran Thi T.V."/>
        </authorList>
    </citation>
    <scope>NUCLEOTIDE SEQUENCE [LARGE SCALE GENOMIC DNA]</scope>
    <source>
        <strain evidence="4 5">323S2</strain>
    </source>
</reference>
<dbReference type="RefSeq" id="WP_028149973.1">
    <property type="nucleotide sequence ID" value="NZ_CP086136.1"/>
</dbReference>
<reference evidence="2" key="2">
    <citation type="submission" date="2020-06" db="EMBL/GenBank/DDBJ databases">
        <title>Whole Genome Sequence of Bradyrhizobium sp. Strain 323S2.</title>
        <authorList>
            <person name="Bromfield E.S.P."/>
        </authorList>
    </citation>
    <scope>NUCLEOTIDE SEQUENCE [LARGE SCALE GENOMIC DNA]</scope>
    <source>
        <strain evidence="2">323S2</strain>
    </source>
</reference>
<dbReference type="EMBL" id="JAGEMI010000001">
    <property type="protein sequence ID" value="MBO1860292.1"/>
    <property type="molecule type" value="Genomic_DNA"/>
</dbReference>
<dbReference type="EMBL" id="JACBFH010000001">
    <property type="protein sequence ID" value="NYY90105.1"/>
    <property type="molecule type" value="Genomic_DNA"/>
</dbReference>
<dbReference type="EMBL" id="CP088280">
    <property type="protein sequence ID" value="UGX93843.1"/>
    <property type="molecule type" value="Genomic_DNA"/>
</dbReference>
<evidence type="ECO:0000313" key="4">
    <source>
        <dbReference type="EMBL" id="UGX93843.1"/>
    </source>
</evidence>
<dbReference type="AlphaFoldDB" id="A0A7Z0QAW8"/>
<dbReference type="Proteomes" id="UP000564836">
    <property type="component" value="Chromosome"/>
</dbReference>
<dbReference type="EMBL" id="CP086136">
    <property type="protein sequence ID" value="UEM13223.1"/>
    <property type="molecule type" value="Genomic_DNA"/>
</dbReference>
<evidence type="ECO:0000313" key="5">
    <source>
        <dbReference type="Proteomes" id="UP000564836"/>
    </source>
</evidence>
<gene>
    <name evidence="4" type="ORF">G6321_00051145</name>
    <name evidence="2" type="ORF">G6321_17260</name>
    <name evidence="3" type="ORF">J4G43_002390</name>
    <name evidence="1" type="ORF">J4G43_04640</name>
</gene>
<reference evidence="1" key="3">
    <citation type="submission" date="2021-03" db="EMBL/GenBank/DDBJ databases">
        <title>Whole Genome Sequence of Bradyrhizobium sp. Strain 144S4.</title>
        <authorList>
            <person name="Bromfield E.S.P."/>
            <person name="Cloutier S."/>
        </authorList>
    </citation>
    <scope>NUCLEOTIDE SEQUENCE [LARGE SCALE GENOMIC DNA]</scope>
    <source>
        <strain evidence="1">144S4</strain>
    </source>
</reference>